<dbReference type="AlphaFoldDB" id="A0A523US32"/>
<name>A0A523US32_UNCT6</name>
<organism evidence="2 3">
    <name type="scientific">candidate division TA06 bacterium</name>
    <dbReference type="NCBI Taxonomy" id="2250710"/>
    <lineage>
        <taxon>Bacteria</taxon>
        <taxon>Bacteria division TA06</taxon>
    </lineage>
</organism>
<dbReference type="Pfam" id="PF14279">
    <property type="entry name" value="HNH_5"/>
    <property type="match status" value="1"/>
</dbReference>
<dbReference type="Proteomes" id="UP000315525">
    <property type="component" value="Unassembled WGS sequence"/>
</dbReference>
<keyword evidence="2" id="KW-0540">Nuclease</keyword>
<reference evidence="2 3" key="1">
    <citation type="submission" date="2019-03" db="EMBL/GenBank/DDBJ databases">
        <title>Metabolic potential of uncultured bacteria and archaea associated with petroleum seepage in deep-sea sediments.</title>
        <authorList>
            <person name="Dong X."/>
            <person name="Hubert C."/>
        </authorList>
    </citation>
    <scope>NUCLEOTIDE SEQUENCE [LARGE SCALE GENOMIC DNA]</scope>
    <source>
        <strain evidence="2">E44_bin18</strain>
    </source>
</reference>
<keyword evidence="2" id="KW-0378">Hydrolase</keyword>
<dbReference type="GO" id="GO:0004519">
    <property type="term" value="F:endonuclease activity"/>
    <property type="evidence" value="ECO:0007669"/>
    <property type="project" value="UniProtKB-KW"/>
</dbReference>
<dbReference type="EMBL" id="SOJN01000092">
    <property type="protein sequence ID" value="TET45199.1"/>
    <property type="molecule type" value="Genomic_DNA"/>
</dbReference>
<protein>
    <submittedName>
        <fullName evidence="2">HNH endonuclease</fullName>
    </submittedName>
</protein>
<sequence length="330" mass="36601">MTNEIDRKMDEPMTFTCILCRRQLPVSRRSSDHIIPDSLGCPLTINDVCKECNDSVGSQLESELRYHFSIAFKLSELSIKSRSGRDPSFIQTDARTKAYMDDAQSGVRLKSHVCLGSGGARQKIIPTQTASGHLIVEGTDFEATKTALEKKGVVVISRKQFEEESAPPPRGTKMAVFESRAIPKSNICVETGYDFVKVQRAIAKMGLAYLSYTYGPEKALLPCFDDVRSYIRTGHPVSEVILDYPMPAGAWPSKEGWHGVALFTVDRGNTLFMVDFFGCSRNLAMLGPWCEWIPYLRHTEIAYVNPVNRKVLQVASGKAHSVTSCSSDSA</sequence>
<feature type="domain" description="HNH endonuclease 5" evidence="1">
    <location>
        <begin position="17"/>
        <end position="69"/>
    </location>
</feature>
<accession>A0A523US32</accession>
<evidence type="ECO:0000313" key="3">
    <source>
        <dbReference type="Proteomes" id="UP000315525"/>
    </source>
</evidence>
<proteinExistence type="predicted"/>
<evidence type="ECO:0000259" key="1">
    <source>
        <dbReference type="Pfam" id="PF14279"/>
    </source>
</evidence>
<dbReference type="InterPro" id="IPR029471">
    <property type="entry name" value="HNH_5"/>
</dbReference>
<comment type="caution">
    <text evidence="2">The sequence shown here is derived from an EMBL/GenBank/DDBJ whole genome shotgun (WGS) entry which is preliminary data.</text>
</comment>
<gene>
    <name evidence="2" type="ORF">E3J62_08100</name>
</gene>
<evidence type="ECO:0000313" key="2">
    <source>
        <dbReference type="EMBL" id="TET45199.1"/>
    </source>
</evidence>
<keyword evidence="2" id="KW-0255">Endonuclease</keyword>